<dbReference type="AlphaFoldDB" id="A0A928VPR1"/>
<sequence>MQIQLQCATCGNAAANYAPHRPEFIAVGYQDNIEWSQAHRKIPAKQGRNDWPRSQRTPNINEKCVILAKHPFHETLGGEFWVFYEPIDARLNGWDDSLADIQQAAFVKCRITKILRQSAKTAWLQIRVIDRIYLHQAISQIPAQSETECFLDHTFGNRGCGSNTLGEWQYCYGSTEGDVGHWMILRQVQQQVHLIAYGEWSFHQATAYLGNLVLSESTCRVLTERYRQ</sequence>
<dbReference type="RefSeq" id="WP_264325471.1">
    <property type="nucleotide sequence ID" value="NZ_JADEXQ010000040.1"/>
</dbReference>
<proteinExistence type="predicted"/>
<protein>
    <submittedName>
        <fullName evidence="1">Uncharacterized protein</fullName>
    </submittedName>
</protein>
<dbReference type="EMBL" id="JADEXQ010000040">
    <property type="protein sequence ID" value="MBE9030641.1"/>
    <property type="molecule type" value="Genomic_DNA"/>
</dbReference>
<gene>
    <name evidence="1" type="ORF">IQ266_12955</name>
</gene>
<evidence type="ECO:0000313" key="2">
    <source>
        <dbReference type="Proteomes" id="UP000625316"/>
    </source>
</evidence>
<reference evidence="1" key="1">
    <citation type="submission" date="2020-10" db="EMBL/GenBank/DDBJ databases">
        <authorList>
            <person name="Castelo-Branco R."/>
            <person name="Eusebio N."/>
            <person name="Adriana R."/>
            <person name="Vieira A."/>
            <person name="Brugerolle De Fraissinette N."/>
            <person name="Rezende De Castro R."/>
            <person name="Schneider M.P."/>
            <person name="Vasconcelos V."/>
            <person name="Leao P.N."/>
        </authorList>
    </citation>
    <scope>NUCLEOTIDE SEQUENCE</scope>
    <source>
        <strain evidence="1">LEGE 11480</strain>
    </source>
</reference>
<accession>A0A928VPR1</accession>
<comment type="caution">
    <text evidence="1">The sequence shown here is derived from an EMBL/GenBank/DDBJ whole genome shotgun (WGS) entry which is preliminary data.</text>
</comment>
<organism evidence="1 2">
    <name type="scientific">Romeriopsis navalis LEGE 11480</name>
    <dbReference type="NCBI Taxonomy" id="2777977"/>
    <lineage>
        <taxon>Bacteria</taxon>
        <taxon>Bacillati</taxon>
        <taxon>Cyanobacteriota</taxon>
        <taxon>Cyanophyceae</taxon>
        <taxon>Leptolyngbyales</taxon>
        <taxon>Leptolyngbyaceae</taxon>
        <taxon>Romeriopsis</taxon>
        <taxon>Romeriopsis navalis</taxon>
    </lineage>
</organism>
<name>A0A928VPR1_9CYAN</name>
<dbReference type="Proteomes" id="UP000625316">
    <property type="component" value="Unassembled WGS sequence"/>
</dbReference>
<evidence type="ECO:0000313" key="1">
    <source>
        <dbReference type="EMBL" id="MBE9030641.1"/>
    </source>
</evidence>
<keyword evidence="2" id="KW-1185">Reference proteome</keyword>